<dbReference type="SUPFAM" id="SSF53822">
    <property type="entry name" value="Periplasmic binding protein-like I"/>
    <property type="match status" value="1"/>
</dbReference>
<evidence type="ECO:0000313" key="2">
    <source>
        <dbReference type="Proteomes" id="UP001057375"/>
    </source>
</evidence>
<evidence type="ECO:0000313" key="1">
    <source>
        <dbReference type="EMBL" id="GKT13121.1"/>
    </source>
</evidence>
<reference evidence="1" key="1">
    <citation type="submission" date="2022-03" db="EMBL/GenBank/DDBJ databases">
        <title>Draft genome sequence of Aduncisulcus paluster, a free-living microaerophilic Fornicata.</title>
        <authorList>
            <person name="Yuyama I."/>
            <person name="Kume K."/>
            <person name="Tamura T."/>
            <person name="Inagaki Y."/>
            <person name="Hashimoto T."/>
        </authorList>
    </citation>
    <scope>NUCLEOTIDE SEQUENCE</scope>
    <source>
        <strain evidence="1">NY0171</strain>
    </source>
</reference>
<dbReference type="EMBL" id="BQXS01005594">
    <property type="protein sequence ID" value="GKT13121.1"/>
    <property type="molecule type" value="Genomic_DNA"/>
</dbReference>
<sequence length="116" mass="12512">MQLSMKDYPSTVYFAAQASMVSEAQLVRSFTDSYKELFGNYPKTGYAALGFDSIMLLAATAQKHGASSAAVRNGLGQIKDFEGVSGTISFQGNGAEKPLYMMQFKSGQKSMATILK</sequence>
<accession>A0ABQ5JQU5</accession>
<dbReference type="Gene3D" id="3.40.50.2300">
    <property type="match status" value="1"/>
</dbReference>
<dbReference type="Proteomes" id="UP001057375">
    <property type="component" value="Unassembled WGS sequence"/>
</dbReference>
<name>A0ABQ5JQU5_9EUKA</name>
<proteinExistence type="predicted"/>
<protein>
    <submittedName>
        <fullName evidence="1">ABC transporter substrate-binding protein</fullName>
    </submittedName>
</protein>
<gene>
    <name evidence="1" type="ORF">ADUPG1_003936</name>
</gene>
<dbReference type="InterPro" id="IPR028082">
    <property type="entry name" value="Peripla_BP_I"/>
</dbReference>
<keyword evidence="2" id="KW-1185">Reference proteome</keyword>
<organism evidence="1 2">
    <name type="scientific">Aduncisulcus paluster</name>
    <dbReference type="NCBI Taxonomy" id="2918883"/>
    <lineage>
        <taxon>Eukaryota</taxon>
        <taxon>Metamonada</taxon>
        <taxon>Carpediemonas-like organisms</taxon>
        <taxon>Aduncisulcus</taxon>
    </lineage>
</organism>
<comment type="caution">
    <text evidence="1">The sequence shown here is derived from an EMBL/GenBank/DDBJ whole genome shotgun (WGS) entry which is preliminary data.</text>
</comment>